<protein>
    <submittedName>
        <fullName evidence="2">Uncharacterized protein</fullName>
    </submittedName>
</protein>
<dbReference type="OMA" id="FIAVITH"/>
<dbReference type="Proteomes" id="UP000688137">
    <property type="component" value="Unassembled WGS sequence"/>
</dbReference>
<dbReference type="EMBL" id="CAJJDM010000162">
    <property type="protein sequence ID" value="CAD8114034.1"/>
    <property type="molecule type" value="Genomic_DNA"/>
</dbReference>
<dbReference type="AlphaFoldDB" id="A0A8S1QFM6"/>
<accession>A0A8S1QFM6</accession>
<sequence length="614" mass="73605">MHYSLIALMGNDQQLKDSIYQLYSGMASQDQQIPIPYSYSVLNTIQQHKSIQYNILNTPSTIKKDELISMWNNMIQICKLENFENCIIFYCFTDVQNDIIPLLNDVHIEMGCQINQNNILLLTQYQTLNDYVKKQEKNNNYKIILLDRYQLKNIFPLLKEKKQLNVTNIKPRIYQGNNLKEIADNKFNIIFTKWKEIITKSKTQAEFLKNILLEQSISQISDKLQVESQSQVQIFNLAVNIRQMLEERKKDFIDNLMPKSLKFSSFRYCSNQKCKWLFSYNSSNQLEHLHQIEIHLDNPSFQNYYCLACNNKICYITFSQIINDCFQEFSFRIINEVTQNSQQKDSTEILEKILQIMLLSNEEEVKTTIFNIIQQNYSTNERQSSQFVQSSIINNKYRFHNAPLFNFIQDSENTITQFKDYFYKNEIHFFLILVKFERTDMMIQKITNMIKKFHRLNRQRMVLIINQCQYDEEQFAEIKQKFAHFSFKNILFLHKSDCTEDICKNIFQNLENISLEKFDFTDSVFEQENDNSFQQLQKQNLINLSRQIDAEQQNNFRIQLEQDKEYLEKLQMEIKILQETLQQKKTEQNNLLYKYQQDSQKLKAWEKQGILVKF</sequence>
<proteinExistence type="predicted"/>
<feature type="coiled-coil region" evidence="1">
    <location>
        <begin position="560"/>
        <end position="587"/>
    </location>
</feature>
<gene>
    <name evidence="2" type="ORF">PPRIM_AZ9-3.1.T1570114</name>
</gene>
<evidence type="ECO:0000313" key="2">
    <source>
        <dbReference type="EMBL" id="CAD8114034.1"/>
    </source>
</evidence>
<evidence type="ECO:0000313" key="3">
    <source>
        <dbReference type="Proteomes" id="UP000688137"/>
    </source>
</evidence>
<name>A0A8S1QFM6_PARPR</name>
<keyword evidence="1" id="KW-0175">Coiled coil</keyword>
<comment type="caution">
    <text evidence="2">The sequence shown here is derived from an EMBL/GenBank/DDBJ whole genome shotgun (WGS) entry which is preliminary data.</text>
</comment>
<keyword evidence="3" id="KW-1185">Reference proteome</keyword>
<evidence type="ECO:0000256" key="1">
    <source>
        <dbReference type="SAM" id="Coils"/>
    </source>
</evidence>
<reference evidence="2" key="1">
    <citation type="submission" date="2021-01" db="EMBL/GenBank/DDBJ databases">
        <authorList>
            <consortium name="Genoscope - CEA"/>
            <person name="William W."/>
        </authorList>
    </citation>
    <scope>NUCLEOTIDE SEQUENCE</scope>
</reference>
<organism evidence="2 3">
    <name type="scientific">Paramecium primaurelia</name>
    <dbReference type="NCBI Taxonomy" id="5886"/>
    <lineage>
        <taxon>Eukaryota</taxon>
        <taxon>Sar</taxon>
        <taxon>Alveolata</taxon>
        <taxon>Ciliophora</taxon>
        <taxon>Intramacronucleata</taxon>
        <taxon>Oligohymenophorea</taxon>
        <taxon>Peniculida</taxon>
        <taxon>Parameciidae</taxon>
        <taxon>Paramecium</taxon>
    </lineage>
</organism>